<evidence type="ECO:0000256" key="6">
    <source>
        <dbReference type="ARBA" id="ARBA00022989"/>
    </source>
</evidence>
<gene>
    <name evidence="10" type="ORF">BV898_00082</name>
</gene>
<comment type="subcellular location">
    <subcellularLocation>
        <location evidence="1">Endoplasmic reticulum membrane</location>
        <topology evidence="1">Multi-pass membrane protein</topology>
    </subcellularLocation>
</comment>
<keyword evidence="6 9" id="KW-1133">Transmembrane helix</keyword>
<keyword evidence="8" id="KW-0753">Steroid metabolism</keyword>
<accession>A0A1W0XEM8</accession>
<dbReference type="PANTHER" id="PTHR15301:SF3">
    <property type="entry name" value="PROTEIN NSG1-RELATED"/>
    <property type="match status" value="1"/>
</dbReference>
<reference evidence="11" key="1">
    <citation type="submission" date="2017-01" db="EMBL/GenBank/DDBJ databases">
        <title>Comparative genomics of anhydrobiosis in the tardigrade Hypsibius dujardini.</title>
        <authorList>
            <person name="Yoshida Y."/>
            <person name="Koutsovoulos G."/>
            <person name="Laetsch D."/>
            <person name="Stevens L."/>
            <person name="Kumar S."/>
            <person name="Horikawa D."/>
            <person name="Ishino K."/>
            <person name="Komine S."/>
            <person name="Tomita M."/>
            <person name="Blaxter M."/>
            <person name="Arakawa K."/>
        </authorList>
    </citation>
    <scope>NUCLEOTIDE SEQUENCE [LARGE SCALE GENOMIC DNA]</scope>
    <source>
        <strain evidence="11">Z151</strain>
    </source>
</reference>
<sequence>MVETAFPQIFYKSSSNLAEKFFSTKKDVVSCVNKGSVFSKILDASEIGISSWIRRVIATAFAVPGYSVPKLGNRFATPCEIFCVGADQVLRQSQRSLTVRALVLFIVGILFALVLNLLQVQRRVTLFPPEVLTSLFSSAWWIPPWVGAGSAFIGIIYPFVDKKLGKPHRFKREWSSVMRCIAVFVGINHASAKIAFANNLQLSITLGAMSVGLWWLFDRSRSGFGLGVAIAVLSTCATQILVYNGIFQYSEPDFLYVRSWIPCIFFSGGITIGSLGRQLAFSEENDLIEQTERKLHKD</sequence>
<evidence type="ECO:0000256" key="4">
    <source>
        <dbReference type="ARBA" id="ARBA00022692"/>
    </source>
</evidence>
<name>A0A1W0XEM8_HYPEX</name>
<keyword evidence="5" id="KW-0256">Endoplasmic reticulum</keyword>
<feature type="transmembrane region" description="Helical" evidence="9">
    <location>
        <begin position="255"/>
        <end position="275"/>
    </location>
</feature>
<keyword evidence="4 9" id="KW-0812">Transmembrane</keyword>
<evidence type="ECO:0000256" key="3">
    <source>
        <dbReference type="ARBA" id="ARBA00022548"/>
    </source>
</evidence>
<comment type="similarity">
    <text evidence="2">Belongs to the INSIG family.</text>
</comment>
<evidence type="ECO:0000313" key="11">
    <source>
        <dbReference type="Proteomes" id="UP000192578"/>
    </source>
</evidence>
<organism evidence="10 11">
    <name type="scientific">Hypsibius exemplaris</name>
    <name type="common">Freshwater tardigrade</name>
    <dbReference type="NCBI Taxonomy" id="2072580"/>
    <lineage>
        <taxon>Eukaryota</taxon>
        <taxon>Metazoa</taxon>
        <taxon>Ecdysozoa</taxon>
        <taxon>Tardigrada</taxon>
        <taxon>Eutardigrada</taxon>
        <taxon>Parachela</taxon>
        <taxon>Hypsibioidea</taxon>
        <taxon>Hypsibiidae</taxon>
        <taxon>Hypsibius</taxon>
    </lineage>
</organism>
<dbReference type="Proteomes" id="UP000192578">
    <property type="component" value="Unassembled WGS sequence"/>
</dbReference>
<evidence type="ECO:0000256" key="5">
    <source>
        <dbReference type="ARBA" id="ARBA00022824"/>
    </source>
</evidence>
<keyword evidence="3" id="KW-0153">Cholesterol metabolism</keyword>
<dbReference type="GO" id="GO:0036316">
    <property type="term" value="P:SREBP-SCAP complex retention in endoplasmic reticulum"/>
    <property type="evidence" value="ECO:0007669"/>
    <property type="project" value="TreeGrafter"/>
</dbReference>
<feature type="transmembrane region" description="Helical" evidence="9">
    <location>
        <begin position="101"/>
        <end position="120"/>
    </location>
</feature>
<comment type="caution">
    <text evidence="10">The sequence shown here is derived from an EMBL/GenBank/DDBJ whole genome shotgun (WGS) entry which is preliminary data.</text>
</comment>
<keyword evidence="11" id="KW-1185">Reference proteome</keyword>
<feature type="transmembrane region" description="Helical" evidence="9">
    <location>
        <begin position="200"/>
        <end position="217"/>
    </location>
</feature>
<feature type="transmembrane region" description="Helical" evidence="9">
    <location>
        <begin position="140"/>
        <end position="160"/>
    </location>
</feature>
<feature type="transmembrane region" description="Helical" evidence="9">
    <location>
        <begin position="224"/>
        <end position="243"/>
    </location>
</feature>
<dbReference type="GO" id="GO:0032937">
    <property type="term" value="C:SREBP-SCAP-Insig complex"/>
    <property type="evidence" value="ECO:0007669"/>
    <property type="project" value="TreeGrafter"/>
</dbReference>
<keyword evidence="8" id="KW-1207">Sterol metabolism</keyword>
<evidence type="ECO:0000313" key="10">
    <source>
        <dbReference type="EMBL" id="OQV25940.1"/>
    </source>
</evidence>
<evidence type="ECO:0000256" key="7">
    <source>
        <dbReference type="ARBA" id="ARBA00023136"/>
    </source>
</evidence>
<evidence type="ECO:0000256" key="2">
    <source>
        <dbReference type="ARBA" id="ARBA00007475"/>
    </source>
</evidence>
<dbReference type="AlphaFoldDB" id="A0A1W0XEM8"/>
<dbReference type="GO" id="GO:0006695">
    <property type="term" value="P:cholesterol biosynthetic process"/>
    <property type="evidence" value="ECO:0007669"/>
    <property type="project" value="TreeGrafter"/>
</dbReference>
<evidence type="ECO:0000256" key="1">
    <source>
        <dbReference type="ARBA" id="ARBA00004477"/>
    </source>
</evidence>
<dbReference type="Pfam" id="PF07281">
    <property type="entry name" value="INSIG"/>
    <property type="match status" value="1"/>
</dbReference>
<keyword evidence="8" id="KW-0443">Lipid metabolism</keyword>
<evidence type="ECO:0000256" key="8">
    <source>
        <dbReference type="ARBA" id="ARBA00023166"/>
    </source>
</evidence>
<protein>
    <submittedName>
        <fullName evidence="10">Insulin-induced gene 2</fullName>
    </submittedName>
</protein>
<dbReference type="InterPro" id="IPR025929">
    <property type="entry name" value="INSIG_fam"/>
</dbReference>
<keyword evidence="7 9" id="KW-0472">Membrane</keyword>
<dbReference type="OrthoDB" id="205546at2759"/>
<dbReference type="GO" id="GO:0032933">
    <property type="term" value="P:SREBP signaling pathway"/>
    <property type="evidence" value="ECO:0007669"/>
    <property type="project" value="TreeGrafter"/>
</dbReference>
<proteinExistence type="inferred from homology"/>
<dbReference type="GO" id="GO:0032869">
    <property type="term" value="P:cellular response to insulin stimulus"/>
    <property type="evidence" value="ECO:0007669"/>
    <property type="project" value="TreeGrafter"/>
</dbReference>
<dbReference type="EMBL" id="MTYJ01000001">
    <property type="protein sequence ID" value="OQV25940.1"/>
    <property type="molecule type" value="Genomic_DNA"/>
</dbReference>
<evidence type="ECO:0000256" key="9">
    <source>
        <dbReference type="SAM" id="Phobius"/>
    </source>
</evidence>
<dbReference type="PANTHER" id="PTHR15301">
    <property type="entry name" value="INSULIN-INDUCED GENE 1"/>
    <property type="match status" value="1"/>
</dbReference>